<dbReference type="EnsemblPlants" id="AET2Gv21259900.3">
    <property type="protein sequence ID" value="AET2Gv21259900.3"/>
    <property type="gene ID" value="AET2Gv21259900"/>
</dbReference>
<reference evidence="2" key="3">
    <citation type="journal article" date="2017" name="Nature">
        <title>Genome sequence of the progenitor of the wheat D genome Aegilops tauschii.</title>
        <authorList>
            <person name="Luo M.C."/>
            <person name="Gu Y.Q."/>
            <person name="Puiu D."/>
            <person name="Wang H."/>
            <person name="Twardziok S.O."/>
            <person name="Deal K.R."/>
            <person name="Huo N."/>
            <person name="Zhu T."/>
            <person name="Wang L."/>
            <person name="Wang Y."/>
            <person name="McGuire P.E."/>
            <person name="Liu S."/>
            <person name="Long H."/>
            <person name="Ramasamy R.K."/>
            <person name="Rodriguez J.C."/>
            <person name="Van S.L."/>
            <person name="Yuan L."/>
            <person name="Wang Z."/>
            <person name="Xia Z."/>
            <person name="Xiao L."/>
            <person name="Anderson O.D."/>
            <person name="Ouyang S."/>
            <person name="Liang Y."/>
            <person name="Zimin A.V."/>
            <person name="Pertea G."/>
            <person name="Qi P."/>
            <person name="Bennetzen J.L."/>
            <person name="Dai X."/>
            <person name="Dawson M.W."/>
            <person name="Muller H.G."/>
            <person name="Kugler K."/>
            <person name="Rivarola-Duarte L."/>
            <person name="Spannagl M."/>
            <person name="Mayer K.F.X."/>
            <person name="Lu F.H."/>
            <person name="Bevan M.W."/>
            <person name="Leroy P."/>
            <person name="Li P."/>
            <person name="You F.M."/>
            <person name="Sun Q."/>
            <person name="Liu Z."/>
            <person name="Lyons E."/>
            <person name="Wicker T."/>
            <person name="Salzberg S.L."/>
            <person name="Devos K.M."/>
            <person name="Dvorak J."/>
        </authorList>
    </citation>
    <scope>NUCLEOTIDE SEQUENCE [LARGE SCALE GENOMIC DNA]</scope>
    <source>
        <strain evidence="2">cv. AL8/78</strain>
    </source>
</reference>
<protein>
    <submittedName>
        <fullName evidence="2">Uncharacterized protein</fullName>
    </submittedName>
</protein>
<dbReference type="Gramene" id="AET2Gv21259900.3">
    <property type="protein sequence ID" value="AET2Gv21259900.3"/>
    <property type="gene ID" value="AET2Gv21259900"/>
</dbReference>
<name>A0A453DIT4_AEGTS</name>
<feature type="compositionally biased region" description="Polar residues" evidence="1">
    <location>
        <begin position="13"/>
        <end position="28"/>
    </location>
</feature>
<reference evidence="2" key="4">
    <citation type="submission" date="2019-03" db="UniProtKB">
        <authorList>
            <consortium name="EnsemblPlants"/>
        </authorList>
    </citation>
    <scope>IDENTIFICATION</scope>
</reference>
<dbReference type="AlphaFoldDB" id="A0A453DIT4"/>
<reference evidence="2" key="5">
    <citation type="journal article" date="2021" name="G3 (Bethesda)">
        <title>Aegilops tauschii genome assembly Aet v5.0 features greater sequence contiguity and improved annotation.</title>
        <authorList>
            <person name="Wang L."/>
            <person name="Zhu T."/>
            <person name="Rodriguez J.C."/>
            <person name="Deal K.R."/>
            <person name="Dubcovsky J."/>
            <person name="McGuire P.E."/>
            <person name="Lux T."/>
            <person name="Spannagl M."/>
            <person name="Mayer K.F.X."/>
            <person name="Baldrich P."/>
            <person name="Meyers B.C."/>
            <person name="Huo N."/>
            <person name="Gu Y.Q."/>
            <person name="Zhou H."/>
            <person name="Devos K.M."/>
            <person name="Bennetzen J.L."/>
            <person name="Unver T."/>
            <person name="Budak H."/>
            <person name="Gulick P.J."/>
            <person name="Galiba G."/>
            <person name="Kalapos B."/>
            <person name="Nelson D.R."/>
            <person name="Li P."/>
            <person name="You F.M."/>
            <person name="Luo M.C."/>
            <person name="Dvorak J."/>
        </authorList>
    </citation>
    <scope>NUCLEOTIDE SEQUENCE [LARGE SCALE GENOMIC DNA]</scope>
    <source>
        <strain evidence="2">cv. AL8/78</strain>
    </source>
</reference>
<evidence type="ECO:0000256" key="1">
    <source>
        <dbReference type="SAM" id="MobiDB-lite"/>
    </source>
</evidence>
<dbReference type="Proteomes" id="UP000015105">
    <property type="component" value="Chromosome 2D"/>
</dbReference>
<reference evidence="3" key="1">
    <citation type="journal article" date="2014" name="Science">
        <title>Ancient hybridizations among the ancestral genomes of bread wheat.</title>
        <authorList>
            <consortium name="International Wheat Genome Sequencing Consortium,"/>
            <person name="Marcussen T."/>
            <person name="Sandve S.R."/>
            <person name="Heier L."/>
            <person name="Spannagl M."/>
            <person name="Pfeifer M."/>
            <person name="Jakobsen K.S."/>
            <person name="Wulff B.B."/>
            <person name="Steuernagel B."/>
            <person name="Mayer K.F."/>
            <person name="Olsen O.A."/>
        </authorList>
    </citation>
    <scope>NUCLEOTIDE SEQUENCE [LARGE SCALE GENOMIC DNA]</scope>
    <source>
        <strain evidence="3">cv. AL8/78</strain>
    </source>
</reference>
<sequence>ERADNVSLLLKTQFSPFLPSRTTPTQKQGRTHVLHLFPTQSPSQEPDLSPNPELPIGAPPWLPPVSPRPPTAAHLSRSNHRTGHPSISSSSHSRRSTMRRQRGASRRHPRTLCMSRGMAPPPP</sequence>
<accession>A0A453DIT4</accession>
<organism evidence="2 3">
    <name type="scientific">Aegilops tauschii subsp. strangulata</name>
    <name type="common">Goatgrass</name>
    <dbReference type="NCBI Taxonomy" id="200361"/>
    <lineage>
        <taxon>Eukaryota</taxon>
        <taxon>Viridiplantae</taxon>
        <taxon>Streptophyta</taxon>
        <taxon>Embryophyta</taxon>
        <taxon>Tracheophyta</taxon>
        <taxon>Spermatophyta</taxon>
        <taxon>Magnoliopsida</taxon>
        <taxon>Liliopsida</taxon>
        <taxon>Poales</taxon>
        <taxon>Poaceae</taxon>
        <taxon>BOP clade</taxon>
        <taxon>Pooideae</taxon>
        <taxon>Triticodae</taxon>
        <taxon>Triticeae</taxon>
        <taxon>Triticinae</taxon>
        <taxon>Aegilops</taxon>
    </lineage>
</organism>
<keyword evidence="3" id="KW-1185">Reference proteome</keyword>
<evidence type="ECO:0000313" key="2">
    <source>
        <dbReference type="EnsemblPlants" id="AET2Gv21259900.3"/>
    </source>
</evidence>
<feature type="compositionally biased region" description="Basic residues" evidence="1">
    <location>
        <begin position="92"/>
        <end position="110"/>
    </location>
</feature>
<proteinExistence type="predicted"/>
<evidence type="ECO:0000313" key="3">
    <source>
        <dbReference type="Proteomes" id="UP000015105"/>
    </source>
</evidence>
<reference evidence="3" key="2">
    <citation type="journal article" date="2017" name="Nat. Plants">
        <title>The Aegilops tauschii genome reveals multiple impacts of transposons.</title>
        <authorList>
            <person name="Zhao G."/>
            <person name="Zou C."/>
            <person name="Li K."/>
            <person name="Wang K."/>
            <person name="Li T."/>
            <person name="Gao L."/>
            <person name="Zhang X."/>
            <person name="Wang H."/>
            <person name="Yang Z."/>
            <person name="Liu X."/>
            <person name="Jiang W."/>
            <person name="Mao L."/>
            <person name="Kong X."/>
            <person name="Jiao Y."/>
            <person name="Jia J."/>
        </authorList>
    </citation>
    <scope>NUCLEOTIDE SEQUENCE [LARGE SCALE GENOMIC DNA]</scope>
    <source>
        <strain evidence="3">cv. AL8/78</strain>
    </source>
</reference>
<feature type="region of interest" description="Disordered" evidence="1">
    <location>
        <begin position="13"/>
        <end position="123"/>
    </location>
</feature>
<feature type="compositionally biased region" description="Pro residues" evidence="1">
    <location>
        <begin position="57"/>
        <end position="70"/>
    </location>
</feature>